<dbReference type="GO" id="GO:0030017">
    <property type="term" value="C:sarcomere"/>
    <property type="evidence" value="ECO:0007669"/>
    <property type="project" value="TreeGrafter"/>
</dbReference>
<feature type="domain" description="Costars" evidence="1">
    <location>
        <begin position="1"/>
        <end position="31"/>
    </location>
</feature>
<dbReference type="PANTHER" id="PTHR22739:SF7">
    <property type="entry name" value="EG:152A3.3 PROTEIN-RELATED"/>
    <property type="match status" value="1"/>
</dbReference>
<dbReference type="GO" id="GO:0045944">
    <property type="term" value="P:positive regulation of transcription by RNA polymerase II"/>
    <property type="evidence" value="ECO:0007669"/>
    <property type="project" value="TreeGrafter"/>
</dbReference>
<evidence type="ECO:0000313" key="3">
    <source>
        <dbReference type="Proteomes" id="UP000270924"/>
    </source>
</evidence>
<organism evidence="2 3">
    <name type="scientific">Wuchereria bancrofti</name>
    <dbReference type="NCBI Taxonomy" id="6293"/>
    <lineage>
        <taxon>Eukaryota</taxon>
        <taxon>Metazoa</taxon>
        <taxon>Ecdysozoa</taxon>
        <taxon>Nematoda</taxon>
        <taxon>Chromadorea</taxon>
        <taxon>Rhabditida</taxon>
        <taxon>Spirurina</taxon>
        <taxon>Spiruromorpha</taxon>
        <taxon>Filarioidea</taxon>
        <taxon>Onchocercidae</taxon>
        <taxon>Wuchereria</taxon>
    </lineage>
</organism>
<dbReference type="AlphaFoldDB" id="A0A3P7EA33"/>
<protein>
    <recommendedName>
        <fullName evidence="1">Costars domain-containing protein</fullName>
    </recommendedName>
</protein>
<dbReference type="GO" id="GO:0035025">
    <property type="term" value="P:positive regulation of Rho protein signal transduction"/>
    <property type="evidence" value="ECO:0007669"/>
    <property type="project" value="InterPro"/>
</dbReference>
<proteinExistence type="predicted"/>
<dbReference type="InterPro" id="IPR027817">
    <property type="entry name" value="Costars_dom"/>
</dbReference>
<name>A0A3P7EA33_WUCBA</name>
<reference evidence="2 3" key="1">
    <citation type="submission" date="2018-11" db="EMBL/GenBank/DDBJ databases">
        <authorList>
            <consortium name="Pathogen Informatics"/>
        </authorList>
    </citation>
    <scope>NUCLEOTIDE SEQUENCE [LARGE SCALE GENOMIC DNA]</scope>
</reference>
<dbReference type="Proteomes" id="UP000270924">
    <property type="component" value="Unassembled WGS sequence"/>
</dbReference>
<evidence type="ECO:0000313" key="2">
    <source>
        <dbReference type="EMBL" id="VDM13427.1"/>
    </source>
</evidence>
<dbReference type="Gene3D" id="1.10.10.1540">
    <property type="entry name" value="Costar domain"/>
    <property type="match status" value="1"/>
</dbReference>
<dbReference type="InterPro" id="IPR026111">
    <property type="entry name" value="Abra"/>
</dbReference>
<dbReference type="GO" id="GO:0003779">
    <property type="term" value="F:actin binding"/>
    <property type="evidence" value="ECO:0007669"/>
    <property type="project" value="InterPro"/>
</dbReference>
<sequence length="78" mass="9227">MLIQARKYELADFEGEMLYQRQDDDKIIRLLKPIKKIRKLDLPVIRSIVFQSLTITILQTRSRSDPKSSSLRRQNRGP</sequence>
<gene>
    <name evidence="2" type="ORF">WBA_LOCUS6813</name>
</gene>
<evidence type="ECO:0000259" key="1">
    <source>
        <dbReference type="Pfam" id="PF14705"/>
    </source>
</evidence>
<dbReference type="EMBL" id="UYWW01004316">
    <property type="protein sequence ID" value="VDM13427.1"/>
    <property type="molecule type" value="Genomic_DNA"/>
</dbReference>
<dbReference type="PANTHER" id="PTHR22739">
    <property type="entry name" value="STRIATED MUSCLE ACTIVATOR OF RHO-DEPENDENT SIGNALING-RELATED"/>
    <property type="match status" value="1"/>
</dbReference>
<accession>A0A3P7EA33</accession>
<dbReference type="InParanoid" id="A0A3P7EA33"/>
<dbReference type="InterPro" id="IPR038095">
    <property type="entry name" value="Costars_sf"/>
</dbReference>
<keyword evidence="3" id="KW-1185">Reference proteome</keyword>
<dbReference type="Pfam" id="PF14705">
    <property type="entry name" value="Costars"/>
    <property type="match status" value="1"/>
</dbReference>